<feature type="region of interest" description="Disordered" evidence="1">
    <location>
        <begin position="57"/>
        <end position="76"/>
    </location>
</feature>
<evidence type="ECO:0000313" key="3">
    <source>
        <dbReference type="Proteomes" id="UP000321479"/>
    </source>
</evidence>
<proteinExistence type="predicted"/>
<dbReference type="AlphaFoldDB" id="A0A5B8UQB3"/>
<gene>
    <name evidence="2" type="ORF">FRZ54_01465</name>
</gene>
<keyword evidence="3" id="KW-1185">Reference proteome</keyword>
<name>A0A5B8UQB3_9SPHI</name>
<protein>
    <submittedName>
        <fullName evidence="2">Uncharacterized protein</fullName>
    </submittedName>
</protein>
<accession>A0A5B8UQB3</accession>
<feature type="compositionally biased region" description="Pro residues" evidence="1">
    <location>
        <begin position="57"/>
        <end position="68"/>
    </location>
</feature>
<evidence type="ECO:0000256" key="1">
    <source>
        <dbReference type="SAM" id="MobiDB-lite"/>
    </source>
</evidence>
<dbReference type="Proteomes" id="UP000321479">
    <property type="component" value="Chromosome"/>
</dbReference>
<dbReference type="KEGG" id="mgin:FRZ54_01465"/>
<evidence type="ECO:0000313" key="2">
    <source>
        <dbReference type="EMBL" id="QEC61303.1"/>
    </source>
</evidence>
<organism evidence="2 3">
    <name type="scientific">Mucilaginibacter ginsenosidivorans</name>
    <dbReference type="NCBI Taxonomy" id="398053"/>
    <lineage>
        <taxon>Bacteria</taxon>
        <taxon>Pseudomonadati</taxon>
        <taxon>Bacteroidota</taxon>
        <taxon>Sphingobacteriia</taxon>
        <taxon>Sphingobacteriales</taxon>
        <taxon>Sphingobacteriaceae</taxon>
        <taxon>Mucilaginibacter</taxon>
    </lineage>
</organism>
<dbReference type="EMBL" id="CP042436">
    <property type="protein sequence ID" value="QEC61303.1"/>
    <property type="molecule type" value="Genomic_DNA"/>
</dbReference>
<sequence length="76" mass="8470">MKLNEAVLIKNKWRITDPGELTLLNDEKFLSAEPNRISAFGKASVSERTAKVKVVLQPPPPINKVPPPPKRKKKGN</sequence>
<reference evidence="2 3" key="1">
    <citation type="journal article" date="2017" name="Curr. Microbiol.">
        <title>Mucilaginibacter ginsenosidivorans sp. nov., Isolated from Soil of Ginseng Field.</title>
        <authorList>
            <person name="Kim M.M."/>
            <person name="Siddiqi M.Z."/>
            <person name="Im W.T."/>
        </authorList>
    </citation>
    <scope>NUCLEOTIDE SEQUENCE [LARGE SCALE GENOMIC DNA]</scope>
    <source>
        <strain evidence="2 3">Gsoil 3017</strain>
    </source>
</reference>
<dbReference type="RefSeq" id="WP_147029881.1">
    <property type="nucleotide sequence ID" value="NZ_CP042436.1"/>
</dbReference>